<dbReference type="RefSeq" id="WP_351974751.1">
    <property type="nucleotide sequence ID" value="NZ_JBEPBX010000002.1"/>
</dbReference>
<evidence type="ECO:0000313" key="2">
    <source>
        <dbReference type="Proteomes" id="UP001445472"/>
    </source>
</evidence>
<accession>A0ABV1UN94</accession>
<dbReference type="Proteomes" id="UP001445472">
    <property type="component" value="Unassembled WGS sequence"/>
</dbReference>
<proteinExistence type="predicted"/>
<sequence>MNDITVTAHLTTDTRTRVVVFADHEFVSLRIGGGPVDVALIAPAGTADILRAIAAAADQAARELDALTTAAEESA</sequence>
<dbReference type="EMBL" id="JBEPBX010000002">
    <property type="protein sequence ID" value="MER6612276.1"/>
    <property type="molecule type" value="Genomic_DNA"/>
</dbReference>
<name>A0ABV1UN94_9ACTN</name>
<reference evidence="1 2" key="1">
    <citation type="submission" date="2024-06" db="EMBL/GenBank/DDBJ databases">
        <title>The Natural Products Discovery Center: Release of the First 8490 Sequenced Strains for Exploring Actinobacteria Biosynthetic Diversity.</title>
        <authorList>
            <person name="Kalkreuter E."/>
            <person name="Kautsar S.A."/>
            <person name="Yang D."/>
            <person name="Bader C.D."/>
            <person name="Teijaro C.N."/>
            <person name="Fluegel L."/>
            <person name="Davis C.M."/>
            <person name="Simpson J.R."/>
            <person name="Lauterbach L."/>
            <person name="Steele A.D."/>
            <person name="Gui C."/>
            <person name="Meng S."/>
            <person name="Li G."/>
            <person name="Viehrig K."/>
            <person name="Ye F."/>
            <person name="Su P."/>
            <person name="Kiefer A.F."/>
            <person name="Nichols A."/>
            <person name="Cepeda A.J."/>
            <person name="Yan W."/>
            <person name="Fan B."/>
            <person name="Jiang Y."/>
            <person name="Adhikari A."/>
            <person name="Zheng C.-J."/>
            <person name="Schuster L."/>
            <person name="Cowan T.M."/>
            <person name="Smanski M.J."/>
            <person name="Chevrette M.G."/>
            <person name="De Carvalho L.P.S."/>
            <person name="Shen B."/>
        </authorList>
    </citation>
    <scope>NUCLEOTIDE SEQUENCE [LARGE SCALE GENOMIC DNA]</scope>
    <source>
        <strain evidence="1 2">NPDC000837</strain>
    </source>
</reference>
<gene>
    <name evidence="1" type="ORF">ABT276_02510</name>
</gene>
<protein>
    <submittedName>
        <fullName evidence="1">Uncharacterized protein</fullName>
    </submittedName>
</protein>
<evidence type="ECO:0000313" key="1">
    <source>
        <dbReference type="EMBL" id="MER6612276.1"/>
    </source>
</evidence>
<keyword evidence="2" id="KW-1185">Reference proteome</keyword>
<comment type="caution">
    <text evidence="1">The sequence shown here is derived from an EMBL/GenBank/DDBJ whole genome shotgun (WGS) entry which is preliminary data.</text>
</comment>
<organism evidence="1 2">
    <name type="scientific">Streptomyces xantholiticus</name>
    <dbReference type="NCBI Taxonomy" id="68285"/>
    <lineage>
        <taxon>Bacteria</taxon>
        <taxon>Bacillati</taxon>
        <taxon>Actinomycetota</taxon>
        <taxon>Actinomycetes</taxon>
        <taxon>Kitasatosporales</taxon>
        <taxon>Streptomycetaceae</taxon>
        <taxon>Streptomyces</taxon>
    </lineage>
</organism>